<organism evidence="2 3">
    <name type="scientific">Bacteroides uniformis</name>
    <dbReference type="NCBI Taxonomy" id="820"/>
    <lineage>
        <taxon>Bacteria</taxon>
        <taxon>Pseudomonadati</taxon>
        <taxon>Bacteroidota</taxon>
        <taxon>Bacteroidia</taxon>
        <taxon>Bacteroidales</taxon>
        <taxon>Bacteroidaceae</taxon>
        <taxon>Bacteroides</taxon>
    </lineage>
</organism>
<dbReference type="AlphaFoldDB" id="A0A3E4R955"/>
<evidence type="ECO:0000313" key="2">
    <source>
        <dbReference type="EMBL" id="RGL17225.1"/>
    </source>
</evidence>
<sequence>MDSSVKDKHIILGFIGFTICLISFFITLIVAESFDQDNFVRLIVFLCSNLLGWLFYLSFQTIIFDTYQLYKIKSGKKEMKEITTETVALQEEEPQNTIEPVTQIAEEASSDAQPIELNIDPKRHEEIRSSYKDEQDKENERRIRMVVKYIHFYMPRIADEETVNHVCNEVSNWMNKNNYKPKPIKRRLTQDISNIPLRHFIWNIAERCMYKRYYNGDNRARFVKELFPREFAETDIATIKNFRIDPLKPPIPIDEPEDGKLDFHYPNGYLQKE</sequence>
<dbReference type="EMBL" id="QSRK01000002">
    <property type="protein sequence ID" value="RGL17225.1"/>
    <property type="molecule type" value="Genomic_DNA"/>
</dbReference>
<proteinExistence type="predicted"/>
<evidence type="ECO:0000256" key="1">
    <source>
        <dbReference type="SAM" id="Phobius"/>
    </source>
</evidence>
<dbReference type="Proteomes" id="UP000260795">
    <property type="component" value="Unassembled WGS sequence"/>
</dbReference>
<comment type="caution">
    <text evidence="2">The sequence shown here is derived from an EMBL/GenBank/DDBJ whole genome shotgun (WGS) entry which is preliminary data.</text>
</comment>
<keyword evidence="1" id="KW-0472">Membrane</keyword>
<protein>
    <submittedName>
        <fullName evidence="2">Transposase</fullName>
    </submittedName>
</protein>
<reference evidence="2 3" key="1">
    <citation type="submission" date="2018-08" db="EMBL/GenBank/DDBJ databases">
        <title>A genome reference for cultivated species of the human gut microbiota.</title>
        <authorList>
            <person name="Zou Y."/>
            <person name="Xue W."/>
            <person name="Luo G."/>
        </authorList>
    </citation>
    <scope>NUCLEOTIDE SEQUENCE [LARGE SCALE GENOMIC DNA]</scope>
    <source>
        <strain evidence="2 3">TF08-13</strain>
    </source>
</reference>
<evidence type="ECO:0000313" key="3">
    <source>
        <dbReference type="Proteomes" id="UP000260795"/>
    </source>
</evidence>
<accession>A0A3E4R955</accession>
<feature type="transmembrane region" description="Helical" evidence="1">
    <location>
        <begin position="12"/>
        <end position="31"/>
    </location>
</feature>
<feature type="transmembrane region" description="Helical" evidence="1">
    <location>
        <begin position="43"/>
        <end position="70"/>
    </location>
</feature>
<keyword evidence="1" id="KW-1133">Transmembrane helix</keyword>
<gene>
    <name evidence="2" type="ORF">DXC80_01975</name>
</gene>
<keyword evidence="1" id="KW-0812">Transmembrane</keyword>
<dbReference type="RefSeq" id="WP_117680582.1">
    <property type="nucleotide sequence ID" value="NZ_QSRK01000002.1"/>
</dbReference>
<name>A0A3E4R955_BACUN</name>